<dbReference type="EMBL" id="QOQW01000047">
    <property type="protein sequence ID" value="RCK74063.1"/>
    <property type="molecule type" value="Genomic_DNA"/>
</dbReference>
<name>A0A367Z7B9_9BACT</name>
<feature type="compositionally biased region" description="Pro residues" evidence="1">
    <location>
        <begin position="151"/>
        <end position="166"/>
    </location>
</feature>
<evidence type="ECO:0000313" key="2">
    <source>
        <dbReference type="EMBL" id="RCK74063.1"/>
    </source>
</evidence>
<sequence>MWLAGWLSLCSPPLDAQTIDRWLFIPYGHPGRLDHEPNERSPNGRTELHFSYDGRPWRLIRRFSQSLARDSSLASSTPDAFDDGRPDPAEINRLLEVFQKAAIEAELTPASLVAPFPASSGLPPPTASDAALLASATAAPTATAAAIASFPPAPPPAEASPRPASPPNEGTAPIR</sequence>
<dbReference type="Proteomes" id="UP000252355">
    <property type="component" value="Unassembled WGS sequence"/>
</dbReference>
<comment type="caution">
    <text evidence="2">The sequence shown here is derived from an EMBL/GenBank/DDBJ whole genome shotgun (WGS) entry which is preliminary data.</text>
</comment>
<proteinExistence type="predicted"/>
<gene>
    <name evidence="2" type="ORF">OZSIB_1075</name>
</gene>
<feature type="region of interest" description="Disordered" evidence="1">
    <location>
        <begin position="143"/>
        <end position="175"/>
    </location>
</feature>
<evidence type="ECO:0000256" key="1">
    <source>
        <dbReference type="SAM" id="MobiDB-lite"/>
    </source>
</evidence>
<accession>A0A367Z7B9</accession>
<protein>
    <submittedName>
        <fullName evidence="2">Uncharacterized protein</fullName>
    </submittedName>
</protein>
<organism evidence="2 3">
    <name type="scientific">Candidatus Ozemobacter sibiricus</name>
    <dbReference type="NCBI Taxonomy" id="2268124"/>
    <lineage>
        <taxon>Bacteria</taxon>
        <taxon>Candidatus Ozemobacteria</taxon>
        <taxon>Candidatus Ozemobacterales</taxon>
        <taxon>Candidatus Ozemobacteraceae</taxon>
        <taxon>Candidatus Ozemobacter</taxon>
    </lineage>
</organism>
<dbReference type="AlphaFoldDB" id="A0A367Z7B9"/>
<reference evidence="2 3" key="1">
    <citation type="submission" date="2018-05" db="EMBL/GenBank/DDBJ databases">
        <title>A metagenomic window into the 2 km-deep terrestrial subsurface aquifer revealed taxonomically and functionally diverse microbial community comprising novel uncultured bacterial lineages.</title>
        <authorList>
            <person name="Kadnikov V.V."/>
            <person name="Mardanov A.V."/>
            <person name="Beletsky A.V."/>
            <person name="Banks D."/>
            <person name="Pimenov N.V."/>
            <person name="Frank Y.A."/>
            <person name="Karnachuk O.V."/>
            <person name="Ravin N.V."/>
        </authorList>
    </citation>
    <scope>NUCLEOTIDE SEQUENCE [LARGE SCALE GENOMIC DNA]</scope>
    <source>
        <strain evidence="2">BY5</strain>
    </source>
</reference>
<evidence type="ECO:0000313" key="3">
    <source>
        <dbReference type="Proteomes" id="UP000252355"/>
    </source>
</evidence>